<protein>
    <submittedName>
        <fullName evidence="1">Uncharacterized protein</fullName>
    </submittedName>
</protein>
<comment type="caution">
    <text evidence="1">The sequence shown here is derived from an EMBL/GenBank/DDBJ whole genome shotgun (WGS) entry which is preliminary data.</text>
</comment>
<reference evidence="1 2" key="1">
    <citation type="submission" date="2024-05" db="EMBL/GenBank/DDBJ databases">
        <title>Genome sequencing and assembly of Indian major carp, Cirrhinus mrigala (Hamilton, 1822).</title>
        <authorList>
            <person name="Mohindra V."/>
            <person name="Chowdhury L.M."/>
            <person name="Lal K."/>
            <person name="Jena J.K."/>
        </authorList>
    </citation>
    <scope>NUCLEOTIDE SEQUENCE [LARGE SCALE GENOMIC DNA]</scope>
    <source>
        <strain evidence="1">CM1030</strain>
        <tissue evidence="1">Blood</tissue>
    </source>
</reference>
<organism evidence="1 2">
    <name type="scientific">Cirrhinus mrigala</name>
    <name type="common">Mrigala</name>
    <dbReference type="NCBI Taxonomy" id="683832"/>
    <lineage>
        <taxon>Eukaryota</taxon>
        <taxon>Metazoa</taxon>
        <taxon>Chordata</taxon>
        <taxon>Craniata</taxon>
        <taxon>Vertebrata</taxon>
        <taxon>Euteleostomi</taxon>
        <taxon>Actinopterygii</taxon>
        <taxon>Neopterygii</taxon>
        <taxon>Teleostei</taxon>
        <taxon>Ostariophysi</taxon>
        <taxon>Cypriniformes</taxon>
        <taxon>Cyprinidae</taxon>
        <taxon>Labeoninae</taxon>
        <taxon>Labeonini</taxon>
        <taxon>Cirrhinus</taxon>
    </lineage>
</organism>
<sequence>MHPFIQISALEPIASAICLSKLMLNWWPCSSGQPRASEVQKAPFPKHLRLDDWFLGSGLDSQPRSTPVPFFPEVHEELTKMWKAPFAAHTHLDSSLLTTLNDGAARGYVDVPQVKRVVAVHLCPQNAAKACKLSSALAAKAYSDAGQAASMLHAMAILQVHQAQALKQLQEGRPDTGLMWELRTATNFALPAPSLGQVTSTMVVQERHL</sequence>
<proteinExistence type="predicted"/>
<name>A0ABD0NPQ1_CIRMR</name>
<dbReference type="Proteomes" id="UP001529510">
    <property type="component" value="Unassembled WGS sequence"/>
</dbReference>
<evidence type="ECO:0000313" key="1">
    <source>
        <dbReference type="EMBL" id="KAL0163687.1"/>
    </source>
</evidence>
<accession>A0ABD0NPQ1</accession>
<dbReference type="EMBL" id="JAMKFB020000020">
    <property type="protein sequence ID" value="KAL0163687.1"/>
    <property type="molecule type" value="Genomic_DNA"/>
</dbReference>
<evidence type="ECO:0000313" key="2">
    <source>
        <dbReference type="Proteomes" id="UP001529510"/>
    </source>
</evidence>
<keyword evidence="2" id="KW-1185">Reference proteome</keyword>
<dbReference type="AlphaFoldDB" id="A0ABD0NPQ1"/>
<gene>
    <name evidence="1" type="ORF">M9458_039440</name>
</gene>
<feature type="non-terminal residue" evidence="1">
    <location>
        <position position="209"/>
    </location>
</feature>